<dbReference type="RefSeq" id="WP_055580451.1">
    <property type="nucleotide sequence ID" value="NZ_LKTM01000348.1"/>
</dbReference>
<proteinExistence type="predicted"/>
<evidence type="ECO:0000313" key="1">
    <source>
        <dbReference type="EMBL" id="KQH76615.1"/>
    </source>
</evidence>
<reference evidence="1 2" key="1">
    <citation type="submission" date="2015-10" db="EMBL/GenBank/DDBJ databases">
        <title>Mycobacterium gordonae draft genome assembly.</title>
        <authorList>
            <person name="Ustinova V."/>
            <person name="Smirnova T."/>
            <person name="Blagodatskikh K."/>
            <person name="Varlamov D."/>
            <person name="Larionova E."/>
            <person name="Chernousova L."/>
        </authorList>
    </citation>
    <scope>NUCLEOTIDE SEQUENCE [LARGE SCALE GENOMIC DNA]</scope>
    <source>
        <strain evidence="1 2">CTRI 14-8773</strain>
    </source>
</reference>
<protein>
    <submittedName>
        <fullName evidence="1">Uncharacterized protein</fullName>
    </submittedName>
</protein>
<dbReference type="AlphaFoldDB" id="A0A0Q2M9T0"/>
<organism evidence="1 2">
    <name type="scientific">Mycobacterium gordonae</name>
    <dbReference type="NCBI Taxonomy" id="1778"/>
    <lineage>
        <taxon>Bacteria</taxon>
        <taxon>Bacillati</taxon>
        <taxon>Actinomycetota</taxon>
        <taxon>Actinomycetes</taxon>
        <taxon>Mycobacteriales</taxon>
        <taxon>Mycobacteriaceae</taxon>
        <taxon>Mycobacterium</taxon>
    </lineage>
</organism>
<dbReference type="OrthoDB" id="3732358at2"/>
<accession>A0A0Q2M9T0</accession>
<dbReference type="Proteomes" id="UP000051677">
    <property type="component" value="Unassembled WGS sequence"/>
</dbReference>
<evidence type="ECO:0000313" key="2">
    <source>
        <dbReference type="Proteomes" id="UP000051677"/>
    </source>
</evidence>
<gene>
    <name evidence="1" type="ORF">AO501_10520</name>
</gene>
<dbReference type="EMBL" id="LKTM01000348">
    <property type="protein sequence ID" value="KQH76615.1"/>
    <property type="molecule type" value="Genomic_DNA"/>
</dbReference>
<sequence length="174" mass="18647">MGRSQPLQLVVDPVAHAEELARFETHVVRGPGAEDCAIWTGAVGTDGYGRFWVGRGSDRIMVRPNRYALAAALEGEPLAPWVRALHGCDNPACVRVSLPGEVGLLHIVGGTQRDNMVMMARAGRGGGRVPIRQGDNGLRARRERAVALREAVRHGWDAEAVSAALLGSGDPTLW</sequence>
<name>A0A0Q2M9T0_MYCGO</name>
<comment type="caution">
    <text evidence="1">The sequence shown here is derived from an EMBL/GenBank/DDBJ whole genome shotgun (WGS) entry which is preliminary data.</text>
</comment>